<dbReference type="EMBL" id="VDUZ01000006">
    <property type="protein sequence ID" value="TXL78853.1"/>
    <property type="molecule type" value="Genomic_DNA"/>
</dbReference>
<dbReference type="InterPro" id="IPR036291">
    <property type="entry name" value="NAD(P)-bd_dom_sf"/>
</dbReference>
<dbReference type="InterPro" id="IPR050177">
    <property type="entry name" value="Lipid_A_modif_metabolic_enz"/>
</dbReference>
<dbReference type="Proteomes" id="UP000321638">
    <property type="component" value="Unassembled WGS sequence"/>
</dbReference>
<reference evidence="2 3" key="1">
    <citation type="submission" date="2019-06" db="EMBL/GenBank/DDBJ databases">
        <title>New taxonomy in bacterial strain CC-CFT640, isolated from vineyard.</title>
        <authorList>
            <person name="Lin S.-Y."/>
            <person name="Tsai C.-F."/>
            <person name="Young C.-C."/>
        </authorList>
    </citation>
    <scope>NUCLEOTIDE SEQUENCE [LARGE SCALE GENOMIC DNA]</scope>
    <source>
        <strain evidence="2 3">CC-CFT640</strain>
    </source>
</reference>
<dbReference type="InterPro" id="IPR001509">
    <property type="entry name" value="Epimerase_deHydtase"/>
</dbReference>
<name>A0A5C8PS84_9HYPH</name>
<dbReference type="AlphaFoldDB" id="A0A5C8PS84"/>
<accession>A0A5C8PS84</accession>
<dbReference type="CDD" id="cd08946">
    <property type="entry name" value="SDR_e"/>
    <property type="match status" value="1"/>
</dbReference>
<sequence length="314" mass="34855">MDMSVLVLGGAGFIGRRLVPRLVERGHRVTVMDIAPTTAFAAFGDQVTVVRGDVSQFDDVMSVTAAAKPQRVVNLSYHIGSELPPRVAFKLNVLGMENCFEAARLCAVPHVIYASSLAVSGQQKHFGERPVTEDDLCHGDYQYARHKIFNEWQAQDYRDKFKMRITGVRPANVTGPDKVRGSVDHVNCITYPARGEPVSFPWRDAMRIPVHVDDVAEVFARVTLADAPRHAIYNTGGHTISLGALADMVKRFLPEARITFEHDTGGRERSGNFLIDNSRLVEEFSVQYAPFESRVLQIINDVRAEAGLPAIRQP</sequence>
<dbReference type="Pfam" id="PF01370">
    <property type="entry name" value="Epimerase"/>
    <property type="match status" value="1"/>
</dbReference>
<dbReference type="PANTHER" id="PTHR43245">
    <property type="entry name" value="BIFUNCTIONAL POLYMYXIN RESISTANCE PROTEIN ARNA"/>
    <property type="match status" value="1"/>
</dbReference>
<evidence type="ECO:0000313" key="3">
    <source>
        <dbReference type="Proteomes" id="UP000321638"/>
    </source>
</evidence>
<comment type="caution">
    <text evidence="2">The sequence shown here is derived from an EMBL/GenBank/DDBJ whole genome shotgun (WGS) entry which is preliminary data.</text>
</comment>
<gene>
    <name evidence="2" type="ORF">FHP25_07635</name>
</gene>
<proteinExistence type="predicted"/>
<evidence type="ECO:0000313" key="2">
    <source>
        <dbReference type="EMBL" id="TXL78853.1"/>
    </source>
</evidence>
<keyword evidence="3" id="KW-1185">Reference proteome</keyword>
<dbReference type="Gene3D" id="3.40.50.720">
    <property type="entry name" value="NAD(P)-binding Rossmann-like Domain"/>
    <property type="match status" value="1"/>
</dbReference>
<dbReference type="SUPFAM" id="SSF51735">
    <property type="entry name" value="NAD(P)-binding Rossmann-fold domains"/>
    <property type="match status" value="1"/>
</dbReference>
<organism evidence="2 3">
    <name type="scientific">Vineibacter terrae</name>
    <dbReference type="NCBI Taxonomy" id="2586908"/>
    <lineage>
        <taxon>Bacteria</taxon>
        <taxon>Pseudomonadati</taxon>
        <taxon>Pseudomonadota</taxon>
        <taxon>Alphaproteobacteria</taxon>
        <taxon>Hyphomicrobiales</taxon>
        <taxon>Vineibacter</taxon>
    </lineage>
</organism>
<evidence type="ECO:0000259" key="1">
    <source>
        <dbReference type="Pfam" id="PF01370"/>
    </source>
</evidence>
<protein>
    <submittedName>
        <fullName evidence="2">NAD(P)-dependent oxidoreductase</fullName>
    </submittedName>
</protein>
<dbReference type="OrthoDB" id="9795501at2"/>
<feature type="domain" description="NAD-dependent epimerase/dehydratase" evidence="1">
    <location>
        <begin position="5"/>
        <end position="235"/>
    </location>
</feature>